<keyword evidence="7" id="KW-1185">Reference proteome</keyword>
<proteinExistence type="inferred from homology"/>
<dbReference type="GO" id="GO:0005524">
    <property type="term" value="F:ATP binding"/>
    <property type="evidence" value="ECO:0007669"/>
    <property type="project" value="UniProtKB-KW"/>
</dbReference>
<evidence type="ECO:0000313" key="7">
    <source>
        <dbReference type="Proteomes" id="UP000063789"/>
    </source>
</evidence>
<dbReference type="Gene3D" id="3.40.50.300">
    <property type="entry name" value="P-loop containing nucleotide triphosphate hydrolases"/>
    <property type="match status" value="1"/>
</dbReference>
<dbReference type="PROSITE" id="PS50893">
    <property type="entry name" value="ABC_TRANSPORTER_2"/>
    <property type="match status" value="1"/>
</dbReference>
<dbReference type="Pfam" id="PF00005">
    <property type="entry name" value="ABC_tran"/>
    <property type="match status" value="1"/>
</dbReference>
<dbReference type="PANTHER" id="PTHR43335">
    <property type="entry name" value="ABC TRANSPORTER, ATP-BINDING PROTEIN"/>
    <property type="match status" value="1"/>
</dbReference>
<evidence type="ECO:0000256" key="1">
    <source>
        <dbReference type="ARBA" id="ARBA00005417"/>
    </source>
</evidence>
<dbReference type="InterPro" id="IPR003593">
    <property type="entry name" value="AAA+_ATPase"/>
</dbReference>
<keyword evidence="4" id="KW-0067">ATP-binding</keyword>
<dbReference type="RefSeq" id="WP_062393175.1">
    <property type="nucleotide sequence ID" value="NZ_CP011853.1"/>
</dbReference>
<sequence length="245" mass="26073">MIAVTDATVRFGGTPVLDRVSLRVRDGRLTYLLGRNGAGKSTLLRTACGILRPTSGTVAIDGTDPRRLGRPAASIGVHLGADAAGSPTGPNPNHTGRRHLRWLSVAGGFDDARVTTVLRRVGLADAADRRVADYSLGMRQRLGIAAALLPDPPNLIFDEPVNGLDIDGIRWLRTLLRGLAADGRAVVIASHLFDEVTRTGDDIVVLERGRIVADRPVAEFVSGHDDLESAYLDLIRPTEPAGAGR</sequence>
<dbReference type="PANTHER" id="PTHR43335:SF4">
    <property type="entry name" value="ABC TRANSPORTER, ATP-BINDING PROTEIN"/>
    <property type="match status" value="1"/>
</dbReference>
<evidence type="ECO:0000259" key="5">
    <source>
        <dbReference type="PROSITE" id="PS50893"/>
    </source>
</evidence>
<keyword evidence="3" id="KW-0547">Nucleotide-binding</keyword>
<evidence type="ECO:0000256" key="3">
    <source>
        <dbReference type="ARBA" id="ARBA00022741"/>
    </source>
</evidence>
<dbReference type="SUPFAM" id="SSF52540">
    <property type="entry name" value="P-loop containing nucleoside triphosphate hydrolases"/>
    <property type="match status" value="1"/>
</dbReference>
<dbReference type="GO" id="GO:0016887">
    <property type="term" value="F:ATP hydrolysis activity"/>
    <property type="evidence" value="ECO:0007669"/>
    <property type="project" value="InterPro"/>
</dbReference>
<dbReference type="PROSITE" id="PS00211">
    <property type="entry name" value="ABC_TRANSPORTER_1"/>
    <property type="match status" value="1"/>
</dbReference>
<organism evidence="6 7">
    <name type="scientific">Gordonia phthalatica</name>
    <dbReference type="NCBI Taxonomy" id="1136941"/>
    <lineage>
        <taxon>Bacteria</taxon>
        <taxon>Bacillati</taxon>
        <taxon>Actinomycetota</taxon>
        <taxon>Actinomycetes</taxon>
        <taxon>Mycobacteriales</taxon>
        <taxon>Gordoniaceae</taxon>
        <taxon>Gordonia</taxon>
    </lineage>
</organism>
<evidence type="ECO:0000256" key="2">
    <source>
        <dbReference type="ARBA" id="ARBA00022448"/>
    </source>
</evidence>
<dbReference type="PATRIC" id="fig|1136941.3.peg.2496"/>
<dbReference type="InterPro" id="IPR027417">
    <property type="entry name" value="P-loop_NTPase"/>
</dbReference>
<gene>
    <name evidence="6" type="ORF">ACH46_12245</name>
</gene>
<reference evidence="7" key="1">
    <citation type="submission" date="2015-06" db="EMBL/GenBank/DDBJ databases">
        <title>Complete genome sequence and metabolic analysis of phthalate degradation pathway in Gordonia sp. QH-11.</title>
        <authorList>
            <person name="Jin D."/>
            <person name="Kong X."/>
            <person name="Bai Z."/>
        </authorList>
    </citation>
    <scope>NUCLEOTIDE SEQUENCE [LARGE SCALE GENOMIC DNA]</scope>
    <source>
        <strain evidence="7">QH-11</strain>
    </source>
</reference>
<accession>A0A0N9NBU9</accession>
<dbReference type="InterPro" id="IPR017871">
    <property type="entry name" value="ABC_transporter-like_CS"/>
</dbReference>
<dbReference type="Proteomes" id="UP000063789">
    <property type="component" value="Chromosome"/>
</dbReference>
<dbReference type="STRING" id="1136941.ACH46_12245"/>
<reference evidence="6 7" key="2">
    <citation type="journal article" date="2017" name="Int. J. Syst. Evol. Microbiol.">
        <title>Gordonia phthalatica sp. nov., a di-n-butyl phthalate-degrading bacterium isolated from activated sludge.</title>
        <authorList>
            <person name="Jin D."/>
            <person name="Kong X."/>
            <person name="Jia M."/>
            <person name="Yu X."/>
            <person name="Wang X."/>
            <person name="Zhuang X."/>
            <person name="Deng Y."/>
            <person name="Bai Z."/>
        </authorList>
    </citation>
    <scope>NUCLEOTIDE SEQUENCE [LARGE SCALE GENOMIC DNA]</scope>
    <source>
        <strain evidence="6 7">QH-11</strain>
    </source>
</reference>
<dbReference type="KEGG" id="goq:ACH46_12245"/>
<comment type="similarity">
    <text evidence="1">Belongs to the ABC transporter superfamily.</text>
</comment>
<dbReference type="SMART" id="SM00382">
    <property type="entry name" value="AAA"/>
    <property type="match status" value="1"/>
</dbReference>
<keyword evidence="2" id="KW-0813">Transport</keyword>
<evidence type="ECO:0000313" key="6">
    <source>
        <dbReference type="EMBL" id="ALG85107.1"/>
    </source>
</evidence>
<name>A0A0N9NBU9_9ACTN</name>
<dbReference type="InterPro" id="IPR003439">
    <property type="entry name" value="ABC_transporter-like_ATP-bd"/>
</dbReference>
<evidence type="ECO:0000256" key="4">
    <source>
        <dbReference type="ARBA" id="ARBA00022840"/>
    </source>
</evidence>
<dbReference type="EMBL" id="CP011853">
    <property type="protein sequence ID" value="ALG85107.1"/>
    <property type="molecule type" value="Genomic_DNA"/>
</dbReference>
<feature type="domain" description="ABC transporter" evidence="5">
    <location>
        <begin position="2"/>
        <end position="233"/>
    </location>
</feature>
<dbReference type="OrthoDB" id="9804819at2"/>
<dbReference type="AlphaFoldDB" id="A0A0N9NBU9"/>
<protein>
    <submittedName>
        <fullName evidence="6">ABC transporter</fullName>
    </submittedName>
</protein>